<gene>
    <name evidence="2" type="ORF">C449_13272</name>
</gene>
<dbReference type="AlphaFoldDB" id="M0MFT7"/>
<feature type="region of interest" description="Disordered" evidence="1">
    <location>
        <begin position="21"/>
        <end position="46"/>
    </location>
</feature>
<reference evidence="2 3" key="1">
    <citation type="journal article" date="2014" name="PLoS Genet.">
        <title>Phylogenetically driven sequencing of extremely halophilic archaea reveals strategies for static and dynamic osmo-response.</title>
        <authorList>
            <person name="Becker E.A."/>
            <person name="Seitzer P.M."/>
            <person name="Tritt A."/>
            <person name="Larsen D."/>
            <person name="Krusor M."/>
            <person name="Yao A.I."/>
            <person name="Wu D."/>
            <person name="Madern D."/>
            <person name="Eisen J.A."/>
            <person name="Darling A.E."/>
            <person name="Facciotti M.T."/>
        </authorList>
    </citation>
    <scope>NUCLEOTIDE SEQUENCE [LARGE SCALE GENOMIC DNA]</scope>
    <source>
        <strain evidence="2 3">DSM 5350</strain>
    </source>
</reference>
<dbReference type="InParanoid" id="M0MFT7"/>
<name>M0MFT7_9EURY</name>
<protein>
    <submittedName>
        <fullName evidence="2">Uncharacterized protein</fullName>
    </submittedName>
</protein>
<comment type="caution">
    <text evidence="2">The sequence shown here is derived from an EMBL/GenBank/DDBJ whole genome shotgun (WGS) entry which is preliminary data.</text>
</comment>
<feature type="compositionally biased region" description="Polar residues" evidence="1">
    <location>
        <begin position="34"/>
        <end position="43"/>
    </location>
</feature>
<organism evidence="2 3">
    <name type="scientific">Halococcus saccharolyticus DSM 5350</name>
    <dbReference type="NCBI Taxonomy" id="1227455"/>
    <lineage>
        <taxon>Archaea</taxon>
        <taxon>Methanobacteriati</taxon>
        <taxon>Methanobacteriota</taxon>
        <taxon>Stenosarchaea group</taxon>
        <taxon>Halobacteria</taxon>
        <taxon>Halobacteriales</taxon>
        <taxon>Halococcaceae</taxon>
        <taxon>Halococcus</taxon>
    </lineage>
</organism>
<dbReference type="Proteomes" id="UP000011669">
    <property type="component" value="Unassembled WGS sequence"/>
</dbReference>
<evidence type="ECO:0000256" key="1">
    <source>
        <dbReference type="SAM" id="MobiDB-lite"/>
    </source>
</evidence>
<feature type="compositionally biased region" description="Low complexity" evidence="1">
    <location>
        <begin position="277"/>
        <end position="293"/>
    </location>
</feature>
<evidence type="ECO:0000313" key="3">
    <source>
        <dbReference type="Proteomes" id="UP000011669"/>
    </source>
</evidence>
<sequence>MGIATTGAISALAGCVGGNGGSGNSSGNSSGSGATTISGSQVNAFGERPDFDRQKLYIPIRSEANIDKVEVRDANKQMWGTYNVEDGEGTAEFTVIKEGGDGYKKYPYGRYEVYAVKNGTRVDAVDFEMQPRFEVTEVISAEGGELRVKLENTGNAPAVVTGARLYKQGTNPGESDGWSVGVYEGYEREIVQPGATTTVPVLPFGFGQVYAEGTDEVTPQSTSEGVCAGETRTAVVDYRLFGNIHSGPQLTLQLGGGRSELDRPGIGCKSVSIQSKSGGASSPSNATNSTTSS</sequence>
<dbReference type="EMBL" id="AOMD01000029">
    <property type="protein sequence ID" value="EMA43534.1"/>
    <property type="molecule type" value="Genomic_DNA"/>
</dbReference>
<evidence type="ECO:0000313" key="2">
    <source>
        <dbReference type="EMBL" id="EMA43534.1"/>
    </source>
</evidence>
<accession>M0MFT7</accession>
<feature type="region of interest" description="Disordered" evidence="1">
    <location>
        <begin position="263"/>
        <end position="293"/>
    </location>
</feature>
<keyword evidence="3" id="KW-1185">Reference proteome</keyword>
<proteinExistence type="predicted"/>